<dbReference type="Gene3D" id="2.40.70.10">
    <property type="entry name" value="Acid Proteases"/>
    <property type="match status" value="1"/>
</dbReference>
<proteinExistence type="predicted"/>
<dbReference type="AlphaFoldDB" id="A0A2S7WLX2"/>
<organism evidence="1 2">
    <name type="scientific">Polaribacter porphyrae</name>
    <dbReference type="NCBI Taxonomy" id="1137780"/>
    <lineage>
        <taxon>Bacteria</taxon>
        <taxon>Pseudomonadati</taxon>
        <taxon>Bacteroidota</taxon>
        <taxon>Flavobacteriia</taxon>
        <taxon>Flavobacteriales</taxon>
        <taxon>Flavobacteriaceae</taxon>
    </lineage>
</organism>
<dbReference type="OrthoDB" id="7548156at2"/>
<evidence type="ECO:0000313" key="2">
    <source>
        <dbReference type="Proteomes" id="UP000238882"/>
    </source>
</evidence>
<comment type="caution">
    <text evidence="1">The sequence shown here is derived from an EMBL/GenBank/DDBJ whole genome shotgun (WGS) entry which is preliminary data.</text>
</comment>
<dbReference type="RefSeq" id="WP_105015203.1">
    <property type="nucleotide sequence ID" value="NZ_MSCN01000001.1"/>
</dbReference>
<dbReference type="Proteomes" id="UP000238882">
    <property type="component" value="Unassembled WGS sequence"/>
</dbReference>
<dbReference type="EMBL" id="MSCN01000001">
    <property type="protein sequence ID" value="PQJ78615.1"/>
    <property type="molecule type" value="Genomic_DNA"/>
</dbReference>
<keyword evidence="2" id="KW-1185">Reference proteome</keyword>
<name>A0A2S7WLX2_9FLAO</name>
<protein>
    <recommendedName>
        <fullName evidence="3">Peptidase A2 domain-containing protein</fullName>
    </recommendedName>
</protein>
<reference evidence="1 2" key="1">
    <citation type="submission" date="2016-12" db="EMBL/GenBank/DDBJ databases">
        <title>Trade-off between light-utilization and light-protection in marine flavobacteria.</title>
        <authorList>
            <person name="Kumagai Y."/>
            <person name="Yoshizawa S."/>
            <person name="Kogure K."/>
            <person name="Iwasaki W."/>
        </authorList>
    </citation>
    <scope>NUCLEOTIDE SEQUENCE [LARGE SCALE GENOMIC DNA]</scope>
    <source>
        <strain evidence="1 2">NBRC 108759</strain>
    </source>
</reference>
<evidence type="ECO:0000313" key="1">
    <source>
        <dbReference type="EMBL" id="PQJ78615.1"/>
    </source>
</evidence>
<sequence length="331" mass="38074">MKKKIGYILLILFGLLLIGASVGIWKFNNALFKEKPNYLKYTFEDKPIHFNWAANSTGSGDYAEPQAAMTIPLKIEGIKHQFYMQFDTGAPNSYIYENDLKSLRKIGLDIKEVVNGKVRCVKNLNFILGVNHIEATMIPILKNYGHNFDKNDTLKRIGIGTIGSDFLENKITSIDFKNQKIQLFDKKPNWMKSLPDFKKFDFTGRKIMLPVKVDHKDYEFLYDSGCSAFGLITIKSRFEKYSNAKTEEIKYDAKSWDDKIPIRSKYTDHLFTVGSATLTLKRVSYVDMYTITQPLVTPFTRIGGWLGNQPFNESMLILDTKKEEFVVITED</sequence>
<gene>
    <name evidence="1" type="ORF">BTO18_05170</name>
</gene>
<evidence type="ECO:0008006" key="3">
    <source>
        <dbReference type="Google" id="ProtNLM"/>
    </source>
</evidence>
<accession>A0A2S7WLX2</accession>
<dbReference type="InterPro" id="IPR021109">
    <property type="entry name" value="Peptidase_aspartic_dom_sf"/>
</dbReference>